<dbReference type="Proteomes" id="UP000266841">
    <property type="component" value="Unassembled WGS sequence"/>
</dbReference>
<name>K0S5X8_THAOC</name>
<comment type="caution">
    <text evidence="2">The sequence shown here is derived from an EMBL/GenBank/DDBJ whole genome shotgun (WGS) entry which is preliminary data.</text>
</comment>
<sequence length="315" mass="36719">MSSMRPRSMSAPRRDDGNYGTLGPTATGSDDKQQRFSQQRFSRSKSSEKQRSSTPKRRWNFLRRKRNDEDVTDQPIPDERRDASREYDSNLTKCDCCEVSKSRDEMYERNGYVYCSTKCTKEHQQYLSSQGKSEEFGNNTPGFGTYLNSNNSISQSMSSGSRQLESYSTELTSAPHHMNQHSNVTKKLNSSPFKSRQKTGLIRNEHLAGRGISDEYADYNDELSRQLRMASRQDKLEREEKQFQREQFMQKTRTRGINHGRSTGFDRPTRNKTAKWRLALYFIGQYRRYIIASSNEYEIGCRDEQVDKKNTKAQK</sequence>
<feature type="compositionally biased region" description="Polar residues" evidence="1">
    <location>
        <begin position="180"/>
        <end position="194"/>
    </location>
</feature>
<dbReference type="eggNOG" id="ENOG502QYMX">
    <property type="taxonomic scope" value="Eukaryota"/>
</dbReference>
<evidence type="ECO:0000256" key="1">
    <source>
        <dbReference type="SAM" id="MobiDB-lite"/>
    </source>
</evidence>
<dbReference type="AlphaFoldDB" id="K0S5X8"/>
<feature type="compositionally biased region" description="Low complexity" evidence="1">
    <location>
        <begin position="148"/>
        <end position="161"/>
    </location>
</feature>
<keyword evidence="3" id="KW-1185">Reference proteome</keyword>
<feature type="compositionally biased region" description="Low complexity" evidence="1">
    <location>
        <begin position="1"/>
        <end position="11"/>
    </location>
</feature>
<proteinExistence type="predicted"/>
<accession>K0S5X8</accession>
<protein>
    <submittedName>
        <fullName evidence="2">Uncharacterized protein</fullName>
    </submittedName>
</protein>
<feature type="region of interest" description="Disordered" evidence="1">
    <location>
        <begin position="141"/>
        <end position="198"/>
    </location>
</feature>
<evidence type="ECO:0000313" key="3">
    <source>
        <dbReference type="Proteomes" id="UP000266841"/>
    </source>
</evidence>
<reference evidence="2 3" key="1">
    <citation type="journal article" date="2012" name="Genome Biol.">
        <title>Genome and low-iron response of an oceanic diatom adapted to chronic iron limitation.</title>
        <authorList>
            <person name="Lommer M."/>
            <person name="Specht M."/>
            <person name="Roy A.S."/>
            <person name="Kraemer L."/>
            <person name="Andreson R."/>
            <person name="Gutowska M.A."/>
            <person name="Wolf J."/>
            <person name="Bergner S.V."/>
            <person name="Schilhabel M.B."/>
            <person name="Klostermeier U.C."/>
            <person name="Beiko R.G."/>
            <person name="Rosenstiel P."/>
            <person name="Hippler M."/>
            <person name="Laroche J."/>
        </authorList>
    </citation>
    <scope>NUCLEOTIDE SEQUENCE [LARGE SCALE GENOMIC DNA]</scope>
    <source>
        <strain evidence="2 3">CCMP1005</strain>
    </source>
</reference>
<organism evidence="2 3">
    <name type="scientific">Thalassiosira oceanica</name>
    <name type="common">Marine diatom</name>
    <dbReference type="NCBI Taxonomy" id="159749"/>
    <lineage>
        <taxon>Eukaryota</taxon>
        <taxon>Sar</taxon>
        <taxon>Stramenopiles</taxon>
        <taxon>Ochrophyta</taxon>
        <taxon>Bacillariophyta</taxon>
        <taxon>Coscinodiscophyceae</taxon>
        <taxon>Thalassiosirophycidae</taxon>
        <taxon>Thalassiosirales</taxon>
        <taxon>Thalassiosiraceae</taxon>
        <taxon>Thalassiosira</taxon>
    </lineage>
</organism>
<feature type="compositionally biased region" description="Basic residues" evidence="1">
    <location>
        <begin position="54"/>
        <end position="65"/>
    </location>
</feature>
<dbReference type="EMBL" id="AGNL01020815">
    <property type="protein sequence ID" value="EJK60650.1"/>
    <property type="molecule type" value="Genomic_DNA"/>
</dbReference>
<feature type="compositionally biased region" description="Polar residues" evidence="1">
    <location>
        <begin position="162"/>
        <end position="172"/>
    </location>
</feature>
<evidence type="ECO:0000313" key="2">
    <source>
        <dbReference type="EMBL" id="EJK60650.1"/>
    </source>
</evidence>
<feature type="region of interest" description="Disordered" evidence="1">
    <location>
        <begin position="1"/>
        <end position="85"/>
    </location>
</feature>
<gene>
    <name evidence="2" type="ORF">THAOC_18956</name>
</gene>